<dbReference type="EMBL" id="BBNR01000019">
    <property type="protein sequence ID" value="GAL68428.1"/>
    <property type="molecule type" value="Genomic_DNA"/>
</dbReference>
<protein>
    <submittedName>
        <fullName evidence="3">Uncharacterized protein</fullName>
    </submittedName>
</protein>
<keyword evidence="2" id="KW-0732">Signal</keyword>
<evidence type="ECO:0000256" key="1">
    <source>
        <dbReference type="SAM" id="MobiDB-lite"/>
    </source>
</evidence>
<name>A0A090VWU4_9FLAO</name>
<dbReference type="Proteomes" id="UP000029641">
    <property type="component" value="Unassembled WGS sequence"/>
</dbReference>
<evidence type="ECO:0000313" key="4">
    <source>
        <dbReference type="Proteomes" id="UP000029641"/>
    </source>
</evidence>
<gene>
    <name evidence="3" type="ORF">JCM19301_2035</name>
</gene>
<feature type="region of interest" description="Disordered" evidence="1">
    <location>
        <begin position="30"/>
        <end position="49"/>
    </location>
</feature>
<dbReference type="AlphaFoldDB" id="A0A090VWU4"/>
<sequence length="188" mass="21564">MKTKILFLVWLLLFSFSCDNDDISNEQLEEQDDEVIDNDEDDDDNNESPIQNLNIGFEEGLLHWKTYKAPSIANDAIIRVDENGNAKSGKKHLFLRLPASAKINTADYVHIGQHLELDKTKRYKYSVWLKWANPENELPNAIVPSGLEIRTVLIAGKMFGLTMERIINYTVLNLPPRQREKCSVTFPC</sequence>
<feature type="signal peptide" evidence="2">
    <location>
        <begin position="1"/>
        <end position="20"/>
    </location>
</feature>
<dbReference type="RefSeq" id="WP_042245570.1">
    <property type="nucleotide sequence ID" value="NZ_BBNR01000019.1"/>
</dbReference>
<accession>A0A090VWU4</accession>
<evidence type="ECO:0000313" key="3">
    <source>
        <dbReference type="EMBL" id="GAL68428.1"/>
    </source>
</evidence>
<proteinExistence type="predicted"/>
<feature type="compositionally biased region" description="Acidic residues" evidence="1">
    <location>
        <begin position="30"/>
        <end position="46"/>
    </location>
</feature>
<evidence type="ECO:0000256" key="2">
    <source>
        <dbReference type="SAM" id="SignalP"/>
    </source>
</evidence>
<dbReference type="Gene3D" id="2.60.120.260">
    <property type="entry name" value="Galactose-binding domain-like"/>
    <property type="match status" value="1"/>
</dbReference>
<organism evidence="3 4">
    <name type="scientific">Jejuia pallidilutea</name>
    <dbReference type="NCBI Taxonomy" id="504487"/>
    <lineage>
        <taxon>Bacteria</taxon>
        <taxon>Pseudomonadati</taxon>
        <taxon>Bacteroidota</taxon>
        <taxon>Flavobacteriia</taxon>
        <taxon>Flavobacteriales</taxon>
        <taxon>Flavobacteriaceae</taxon>
        <taxon>Jejuia</taxon>
    </lineage>
</organism>
<comment type="caution">
    <text evidence="3">The sequence shown here is derived from an EMBL/GenBank/DDBJ whole genome shotgun (WGS) entry which is preliminary data.</text>
</comment>
<feature type="chain" id="PRO_5001865750" evidence="2">
    <location>
        <begin position="21"/>
        <end position="188"/>
    </location>
</feature>
<dbReference type="PROSITE" id="PS51257">
    <property type="entry name" value="PROKAR_LIPOPROTEIN"/>
    <property type="match status" value="1"/>
</dbReference>
<reference evidence="3 4" key="1">
    <citation type="journal article" date="2014" name="Genome Announc.">
        <title>Draft Genome Sequence of Marine Flavobacterium Jejuia pallidilutea Strain 11shimoA1 and Pigmentation Mutants.</title>
        <authorList>
            <person name="Takatani N."/>
            <person name="Nakanishi M."/>
            <person name="Meirelles P."/>
            <person name="Mino S."/>
            <person name="Suda W."/>
            <person name="Oshima K."/>
            <person name="Hattori M."/>
            <person name="Ohkuma M."/>
            <person name="Hosokawa M."/>
            <person name="Miyashita K."/>
            <person name="Thompson F.L."/>
            <person name="Niwa A."/>
            <person name="Sawabe T."/>
            <person name="Sawabe T."/>
        </authorList>
    </citation>
    <scope>NUCLEOTIDE SEQUENCE [LARGE SCALE GENOMIC DNA]</scope>
    <source>
        <strain evidence="3 4">JCM 19301</strain>
    </source>
</reference>